<evidence type="ECO:0000313" key="2">
    <source>
        <dbReference type="EMBL" id="AEA47915.1"/>
    </source>
</evidence>
<dbReference type="EMBL" id="CP002588">
    <property type="protein sequence ID" value="AEA47915.1"/>
    <property type="molecule type" value="Genomic_DNA"/>
</dbReference>
<accession>F2KRQ1</accession>
<feature type="transmembrane region" description="Helical" evidence="1">
    <location>
        <begin position="7"/>
        <end position="27"/>
    </location>
</feature>
<organism evidence="2 3">
    <name type="scientific">Archaeoglobus veneficus (strain DSM 11195 / SNP6)</name>
    <dbReference type="NCBI Taxonomy" id="693661"/>
    <lineage>
        <taxon>Archaea</taxon>
        <taxon>Methanobacteriati</taxon>
        <taxon>Methanobacteriota</taxon>
        <taxon>Archaeoglobi</taxon>
        <taxon>Archaeoglobales</taxon>
        <taxon>Archaeoglobaceae</taxon>
        <taxon>Archaeoglobus</taxon>
    </lineage>
</organism>
<protein>
    <submittedName>
        <fullName evidence="2">Uncharacterized protein</fullName>
    </submittedName>
</protein>
<evidence type="ECO:0000313" key="3">
    <source>
        <dbReference type="Proteomes" id="UP000008136"/>
    </source>
</evidence>
<keyword evidence="3" id="KW-1185">Reference proteome</keyword>
<proteinExistence type="predicted"/>
<keyword evidence="1" id="KW-0812">Transmembrane</keyword>
<gene>
    <name evidence="2" type="ordered locus">Arcve_1922</name>
</gene>
<dbReference type="KEGG" id="ave:Arcve_1922"/>
<keyword evidence="1" id="KW-0472">Membrane</keyword>
<name>F2KRQ1_ARCVS</name>
<dbReference type="HOGENOM" id="CLU_3302538_0_0_2"/>
<dbReference type="Proteomes" id="UP000008136">
    <property type="component" value="Chromosome"/>
</dbReference>
<reference evidence="2 3" key="1">
    <citation type="submission" date="2011-03" db="EMBL/GenBank/DDBJ databases">
        <title>The complete genome of Archaeoglobus veneficus SNP6.</title>
        <authorList>
            <consortium name="US DOE Joint Genome Institute (JGI-PGF)"/>
            <person name="Lucas S."/>
            <person name="Copeland A."/>
            <person name="Lapidus A."/>
            <person name="Bruce D."/>
            <person name="Goodwin L."/>
            <person name="Pitluck S."/>
            <person name="Kyrpides N."/>
            <person name="Mavromatis K."/>
            <person name="Pagani I."/>
            <person name="Ivanova N."/>
            <person name="Mikhailova N."/>
            <person name="Lu M."/>
            <person name="Detter J.C."/>
            <person name="Tapia R."/>
            <person name="Han C."/>
            <person name="Land M."/>
            <person name="Hauser L."/>
            <person name="Markowitz V."/>
            <person name="Cheng J.-F."/>
            <person name="Hugenholtz P."/>
            <person name="Woyke T."/>
            <person name="Wu D."/>
            <person name="Spring S."/>
            <person name="Brambilla E."/>
            <person name="Klenk H.-P."/>
            <person name="Eisen J.A."/>
        </authorList>
    </citation>
    <scope>NUCLEOTIDE SEQUENCE [LARGE SCALE GENOMIC DNA]</scope>
    <source>
        <strain>SNP6</strain>
    </source>
</reference>
<keyword evidence="1" id="KW-1133">Transmembrane helix</keyword>
<sequence>MNVSKVCLLISCLIYIISFFVGVFITAKMNSNAIVYLSS</sequence>
<dbReference type="AlphaFoldDB" id="F2KRQ1"/>
<evidence type="ECO:0000256" key="1">
    <source>
        <dbReference type="SAM" id="Phobius"/>
    </source>
</evidence>